<dbReference type="Proteomes" id="UP000054709">
    <property type="component" value="Unassembled WGS sequence"/>
</dbReference>
<keyword evidence="3" id="KW-1185">Reference proteome</keyword>
<evidence type="ECO:0000313" key="3">
    <source>
        <dbReference type="Proteomes" id="UP000054709"/>
    </source>
</evidence>
<evidence type="ECO:0000313" key="2">
    <source>
        <dbReference type="EMBL" id="KTD87224.1"/>
    </source>
</evidence>
<reference evidence="2 3" key="1">
    <citation type="journal article" date="2015" name="Int. Biodeterior. Biodegradation">
        <title>Physiological and genetic screening methods for the isolation of methyl tert-butyl ether-degrading bacteria for bioremediation purposes.</title>
        <authorList>
            <person name="Guisado I.M."/>
            <person name="Purswani J."/>
            <person name="Gonzalez Lopez J."/>
            <person name="Pozo C."/>
        </authorList>
    </citation>
    <scope>NUCLEOTIDE SEQUENCE [LARGE SCALE GENOMIC DNA]</scope>
    <source>
        <strain evidence="2 3">SH7</strain>
    </source>
</reference>
<feature type="compositionally biased region" description="Basic and acidic residues" evidence="1">
    <location>
        <begin position="46"/>
        <end position="55"/>
    </location>
</feature>
<dbReference type="AlphaFoldDB" id="A0A0W1B0Z8"/>
<protein>
    <submittedName>
        <fullName evidence="2">Uncharacterized protein</fullName>
    </submittedName>
</protein>
<accession>A0A0W1B0Z8</accession>
<feature type="compositionally biased region" description="Polar residues" evidence="1">
    <location>
        <begin position="7"/>
        <end position="26"/>
    </location>
</feature>
<feature type="region of interest" description="Disordered" evidence="1">
    <location>
        <begin position="1"/>
        <end position="65"/>
    </location>
</feature>
<feature type="compositionally biased region" description="Polar residues" evidence="1">
    <location>
        <begin position="56"/>
        <end position="65"/>
    </location>
</feature>
<proteinExistence type="predicted"/>
<evidence type="ECO:0000256" key="1">
    <source>
        <dbReference type="SAM" id="MobiDB-lite"/>
    </source>
</evidence>
<comment type="caution">
    <text evidence="2">The sequence shown here is derived from an EMBL/GenBank/DDBJ whole genome shotgun (WGS) entry which is preliminary data.</text>
</comment>
<gene>
    <name evidence="2" type="ORF">UQ64_10330</name>
</gene>
<dbReference type="EMBL" id="LCZJ02000018">
    <property type="protein sequence ID" value="KTD87224.1"/>
    <property type="molecule type" value="Genomic_DNA"/>
</dbReference>
<name>A0A0W1B0Z8_9BACL</name>
<sequence length="65" mass="7405">MTKDNNAEQGQNQDSNEVAEFQNSVTREFVEEHTGTPVDKGLVDPSKARVSDDQNRLITQRNMRK</sequence>
<organism evidence="2 3">
    <name type="scientific">Paenibacillus etheri</name>
    <dbReference type="NCBI Taxonomy" id="1306852"/>
    <lineage>
        <taxon>Bacteria</taxon>
        <taxon>Bacillati</taxon>
        <taxon>Bacillota</taxon>
        <taxon>Bacilli</taxon>
        <taxon>Bacillales</taxon>
        <taxon>Paenibacillaceae</taxon>
        <taxon>Paenibacillus</taxon>
    </lineage>
</organism>
<dbReference type="OrthoDB" id="2649410at2"/>
<dbReference type="RefSeq" id="WP_060622755.1">
    <property type="nucleotide sequence ID" value="NZ_LCZJ02000018.1"/>
</dbReference>